<feature type="chain" id="PRO_5046707347" evidence="1">
    <location>
        <begin position="39"/>
        <end position="211"/>
    </location>
</feature>
<evidence type="ECO:0000256" key="1">
    <source>
        <dbReference type="SAM" id="SignalP"/>
    </source>
</evidence>
<dbReference type="PANTHER" id="PTHR21666">
    <property type="entry name" value="PEPTIDASE-RELATED"/>
    <property type="match status" value="1"/>
</dbReference>
<evidence type="ECO:0000313" key="4">
    <source>
        <dbReference type="Proteomes" id="UP001183414"/>
    </source>
</evidence>
<dbReference type="Pfam" id="PF01551">
    <property type="entry name" value="Peptidase_M23"/>
    <property type="match status" value="1"/>
</dbReference>
<accession>A0ABU2NLD2</accession>
<dbReference type="Proteomes" id="UP001183414">
    <property type="component" value="Unassembled WGS sequence"/>
</dbReference>
<comment type="caution">
    <text evidence="3">The sequence shown here is derived from an EMBL/GenBank/DDBJ whole genome shotgun (WGS) entry which is preliminary data.</text>
</comment>
<evidence type="ECO:0000259" key="2">
    <source>
        <dbReference type="Pfam" id="PF01551"/>
    </source>
</evidence>
<dbReference type="CDD" id="cd12797">
    <property type="entry name" value="M23_peptidase"/>
    <property type="match status" value="1"/>
</dbReference>
<evidence type="ECO:0000313" key="3">
    <source>
        <dbReference type="EMBL" id="MDT0377780.1"/>
    </source>
</evidence>
<keyword evidence="1" id="KW-0732">Signal</keyword>
<dbReference type="GO" id="GO:0005524">
    <property type="term" value="F:ATP binding"/>
    <property type="evidence" value="ECO:0007669"/>
    <property type="project" value="UniProtKB-KW"/>
</dbReference>
<dbReference type="InterPro" id="IPR011055">
    <property type="entry name" value="Dup_hybrid_motif"/>
</dbReference>
<keyword evidence="3" id="KW-0067">ATP-binding</keyword>
<feature type="signal peptide" evidence="1">
    <location>
        <begin position="1"/>
        <end position="38"/>
    </location>
</feature>
<dbReference type="SUPFAM" id="SSF51261">
    <property type="entry name" value="Duplicated hybrid motif"/>
    <property type="match status" value="1"/>
</dbReference>
<keyword evidence="3" id="KW-0547">Nucleotide-binding</keyword>
<dbReference type="EMBL" id="JAVREQ010000001">
    <property type="protein sequence ID" value="MDT0377780.1"/>
    <property type="molecule type" value="Genomic_DNA"/>
</dbReference>
<name>A0ABU2NLD2_9ACTN</name>
<dbReference type="EC" id="3.4.-.-" evidence="3"/>
<feature type="domain" description="M23ase beta-sheet core" evidence="2">
    <location>
        <begin position="102"/>
        <end position="199"/>
    </location>
</feature>
<proteinExistence type="predicted"/>
<keyword evidence="4" id="KW-1185">Reference proteome</keyword>
<dbReference type="PANTHER" id="PTHR21666:SF270">
    <property type="entry name" value="MUREIN HYDROLASE ACTIVATOR ENVC"/>
    <property type="match status" value="1"/>
</dbReference>
<dbReference type="InterPro" id="IPR050570">
    <property type="entry name" value="Cell_wall_metabolism_enzyme"/>
</dbReference>
<gene>
    <name evidence="3" type="ORF">RM572_03195</name>
</gene>
<sequence>MNAATRRPIAALRRAACGSLTAALLVGGSWGLASPAAATHPAHTHDDPLGAGPHTLGGPWLSDLPALYGGWRSGPPESWASPVTGSTVSAPYGIRGDWAAGHHTGVDFAVPVGTPVHSVGSGKVVFAGWSGAYGKAVTVRMDDGKYTLFAHLSKIDVEEGDRVKAGTVLGESGNTGRSTGPHLHFEVREGRDYGTDVNPVAYLEERGVEVV</sequence>
<dbReference type="GO" id="GO:0016787">
    <property type="term" value="F:hydrolase activity"/>
    <property type="evidence" value="ECO:0007669"/>
    <property type="project" value="UniProtKB-KW"/>
</dbReference>
<keyword evidence="3" id="KW-0378">Hydrolase</keyword>
<organism evidence="3 4">
    <name type="scientific">Streptomyces hazeniae</name>
    <dbReference type="NCBI Taxonomy" id="3075538"/>
    <lineage>
        <taxon>Bacteria</taxon>
        <taxon>Bacillati</taxon>
        <taxon>Actinomycetota</taxon>
        <taxon>Actinomycetes</taxon>
        <taxon>Kitasatosporales</taxon>
        <taxon>Streptomycetaceae</taxon>
        <taxon>Streptomyces</taxon>
    </lineage>
</organism>
<protein>
    <submittedName>
        <fullName evidence="3">M23 family metallopeptidase</fullName>
        <ecNumber evidence="3">3.4.-.-</ecNumber>
    </submittedName>
</protein>
<dbReference type="Gene3D" id="2.70.70.10">
    <property type="entry name" value="Glucose Permease (Domain IIA)"/>
    <property type="match status" value="1"/>
</dbReference>
<dbReference type="RefSeq" id="WP_311671704.1">
    <property type="nucleotide sequence ID" value="NZ_JAVREQ010000001.1"/>
</dbReference>
<reference evidence="4" key="1">
    <citation type="submission" date="2023-07" db="EMBL/GenBank/DDBJ databases">
        <title>30 novel species of actinomycetes from the DSMZ collection.</title>
        <authorList>
            <person name="Nouioui I."/>
        </authorList>
    </citation>
    <scope>NUCLEOTIDE SEQUENCE [LARGE SCALE GENOMIC DNA]</scope>
    <source>
        <strain evidence="4">DSM 42041</strain>
    </source>
</reference>
<dbReference type="InterPro" id="IPR016047">
    <property type="entry name" value="M23ase_b-sheet_dom"/>
</dbReference>